<evidence type="ECO:0000259" key="4">
    <source>
        <dbReference type="PROSITE" id="PS50893"/>
    </source>
</evidence>
<comment type="caution">
    <text evidence="5">The sequence shown here is derived from an EMBL/GenBank/DDBJ whole genome shotgun (WGS) entry which is preliminary data.</text>
</comment>
<name>A0A1G1X417_9BACT</name>
<dbReference type="PANTHER" id="PTHR42788:SF13">
    <property type="entry name" value="ALIPHATIC SULFONATES IMPORT ATP-BINDING PROTEIN SSUB"/>
    <property type="match status" value="1"/>
</dbReference>
<keyword evidence="1" id="KW-0813">Transport</keyword>
<dbReference type="AlphaFoldDB" id="A0A1G1X417"/>
<dbReference type="EMBL" id="MHHR01000023">
    <property type="protein sequence ID" value="OGY34067.1"/>
    <property type="molecule type" value="Genomic_DNA"/>
</dbReference>
<keyword evidence="3" id="KW-0067">ATP-binding</keyword>
<dbReference type="Proteomes" id="UP000177528">
    <property type="component" value="Unassembled WGS sequence"/>
</dbReference>
<evidence type="ECO:0000313" key="6">
    <source>
        <dbReference type="Proteomes" id="UP000177528"/>
    </source>
</evidence>
<protein>
    <recommendedName>
        <fullName evidence="4">ABC transporter domain-containing protein</fullName>
    </recommendedName>
</protein>
<reference evidence="5 6" key="1">
    <citation type="journal article" date="2016" name="Nat. Commun.">
        <title>Thousands of microbial genomes shed light on interconnected biogeochemical processes in an aquifer system.</title>
        <authorList>
            <person name="Anantharaman K."/>
            <person name="Brown C.T."/>
            <person name="Hug L.A."/>
            <person name="Sharon I."/>
            <person name="Castelle C.J."/>
            <person name="Probst A.J."/>
            <person name="Thomas B.C."/>
            <person name="Singh A."/>
            <person name="Wilkins M.J."/>
            <person name="Karaoz U."/>
            <person name="Brodie E.L."/>
            <person name="Williams K.H."/>
            <person name="Hubbard S.S."/>
            <person name="Banfield J.F."/>
        </authorList>
    </citation>
    <scope>NUCLEOTIDE SEQUENCE [LARGE SCALE GENOMIC DNA]</scope>
</reference>
<gene>
    <name evidence="5" type="ORF">A3D99_02325</name>
</gene>
<dbReference type="InterPro" id="IPR003439">
    <property type="entry name" value="ABC_transporter-like_ATP-bd"/>
</dbReference>
<evidence type="ECO:0000313" key="5">
    <source>
        <dbReference type="EMBL" id="OGY34067.1"/>
    </source>
</evidence>
<dbReference type="InterPro" id="IPR027417">
    <property type="entry name" value="P-loop_NTPase"/>
</dbReference>
<dbReference type="SUPFAM" id="SSF52540">
    <property type="entry name" value="P-loop containing nucleoside triphosphate hydrolases"/>
    <property type="match status" value="1"/>
</dbReference>
<dbReference type="PROSITE" id="PS50893">
    <property type="entry name" value="ABC_TRANSPORTER_2"/>
    <property type="match status" value="1"/>
</dbReference>
<accession>A0A1G1X417</accession>
<feature type="domain" description="ABC transporter" evidence="4">
    <location>
        <begin position="18"/>
        <end position="200"/>
    </location>
</feature>
<dbReference type="GO" id="GO:0005524">
    <property type="term" value="F:ATP binding"/>
    <property type="evidence" value="ECO:0007669"/>
    <property type="project" value="UniProtKB-KW"/>
</dbReference>
<dbReference type="SMART" id="SM00382">
    <property type="entry name" value="AAA"/>
    <property type="match status" value="1"/>
</dbReference>
<organism evidence="5 6">
    <name type="scientific">Candidatus Andersenbacteria bacterium RIFCSPHIGHO2_12_FULL_45_11</name>
    <dbReference type="NCBI Taxonomy" id="1797281"/>
    <lineage>
        <taxon>Bacteria</taxon>
        <taxon>Candidatus Anderseniibacteriota</taxon>
    </lineage>
</organism>
<dbReference type="Pfam" id="PF00005">
    <property type="entry name" value="ABC_tran"/>
    <property type="match status" value="1"/>
</dbReference>
<dbReference type="InterPro" id="IPR003593">
    <property type="entry name" value="AAA+_ATPase"/>
</dbReference>
<sequence>MDSAFVEFRHVYAGYSPAKGMSALFSSKQSDSNMVLNDVSLSLHAKDHIVLFGPSASGKSTLLRLMCGAHIPHEGTIIVNGKKPEANPSAKLGYVSAEHAGKSSCSTSERVRKELGRAVSSDAPVILLDDVADVLGAGEIKKLSATVFAGRCAIIATRNVDIAERLELPIYLLHKSSLAHTGTRESIAHDTGVARIVDAWVEGLRYDLLRKLRAHPGVLEVRLLPTDQFDGNRIRITLRNSRYLPSLYDVVSQASLVRIEELPPSLSDILATLS</sequence>
<keyword evidence="2" id="KW-0547">Nucleotide-binding</keyword>
<dbReference type="CDD" id="cd00267">
    <property type="entry name" value="ABC_ATPase"/>
    <property type="match status" value="1"/>
</dbReference>
<proteinExistence type="predicted"/>
<dbReference type="InterPro" id="IPR050166">
    <property type="entry name" value="ABC_transporter_ATP-bind"/>
</dbReference>
<dbReference type="GO" id="GO:0016887">
    <property type="term" value="F:ATP hydrolysis activity"/>
    <property type="evidence" value="ECO:0007669"/>
    <property type="project" value="InterPro"/>
</dbReference>
<evidence type="ECO:0000256" key="1">
    <source>
        <dbReference type="ARBA" id="ARBA00022448"/>
    </source>
</evidence>
<dbReference type="PANTHER" id="PTHR42788">
    <property type="entry name" value="TAURINE IMPORT ATP-BINDING PROTEIN-RELATED"/>
    <property type="match status" value="1"/>
</dbReference>
<evidence type="ECO:0000256" key="3">
    <source>
        <dbReference type="ARBA" id="ARBA00022840"/>
    </source>
</evidence>
<evidence type="ECO:0000256" key="2">
    <source>
        <dbReference type="ARBA" id="ARBA00022741"/>
    </source>
</evidence>
<dbReference type="Gene3D" id="3.40.50.300">
    <property type="entry name" value="P-loop containing nucleotide triphosphate hydrolases"/>
    <property type="match status" value="1"/>
</dbReference>